<evidence type="ECO:0000256" key="6">
    <source>
        <dbReference type="PROSITE-ProRule" id="PRU10141"/>
    </source>
</evidence>
<reference evidence="10" key="2">
    <citation type="submission" date="2020-01" db="EMBL/GenBank/DDBJ databases">
        <authorList>
            <person name="Perkins V."/>
            <person name="Lessard M.-H."/>
            <person name="Dugat-Bony E."/>
            <person name="Frenette M."/>
            <person name="Labrie S."/>
        </authorList>
    </citation>
    <scope>NUCLEOTIDE SEQUENCE</scope>
    <source>
        <strain evidence="10">LMA-70</strain>
    </source>
</reference>
<keyword evidence="3 6" id="KW-0547">Nucleotide-binding</keyword>
<keyword evidence="7" id="KW-0175">Coiled coil</keyword>
<dbReference type="GO" id="GO:0004674">
    <property type="term" value="F:protein serine/threonine kinase activity"/>
    <property type="evidence" value="ECO:0007669"/>
    <property type="project" value="UniProtKB-KW"/>
</dbReference>
<feature type="region of interest" description="Disordered" evidence="8">
    <location>
        <begin position="392"/>
        <end position="446"/>
    </location>
</feature>
<dbReference type="PROSITE" id="PS00107">
    <property type="entry name" value="PROTEIN_KINASE_ATP"/>
    <property type="match status" value="1"/>
</dbReference>
<name>A0A9P5G1D1_GEOCN</name>
<dbReference type="GO" id="GO:0000776">
    <property type="term" value="C:kinetochore"/>
    <property type="evidence" value="ECO:0007669"/>
    <property type="project" value="TreeGrafter"/>
</dbReference>
<dbReference type="PROSITE" id="PS50011">
    <property type="entry name" value="PROTEIN_KINASE_DOM"/>
    <property type="match status" value="1"/>
</dbReference>
<comment type="caution">
    <text evidence="10">The sequence shown here is derived from an EMBL/GenBank/DDBJ whole genome shotgun (WGS) entry which is preliminary data.</text>
</comment>
<dbReference type="GO" id="GO:0005524">
    <property type="term" value="F:ATP binding"/>
    <property type="evidence" value="ECO:0007669"/>
    <property type="project" value="UniProtKB-UniRule"/>
</dbReference>
<feature type="compositionally biased region" description="Polar residues" evidence="8">
    <location>
        <begin position="428"/>
        <end position="437"/>
    </location>
</feature>
<dbReference type="Gene3D" id="3.30.200.20">
    <property type="entry name" value="Phosphorylase Kinase, domain 1"/>
    <property type="match status" value="1"/>
</dbReference>
<dbReference type="Pfam" id="PF00069">
    <property type="entry name" value="Pkinase"/>
    <property type="match status" value="2"/>
</dbReference>
<feature type="region of interest" description="Disordered" evidence="8">
    <location>
        <begin position="159"/>
        <end position="280"/>
    </location>
</feature>
<evidence type="ECO:0000256" key="7">
    <source>
        <dbReference type="SAM" id="Coils"/>
    </source>
</evidence>
<reference evidence="10" key="1">
    <citation type="journal article" date="2020" name="Front. Microbiol.">
        <title>Phenotypic and Genetic Characterization of the Cheese Ripening Yeast Geotrichum candidum.</title>
        <authorList>
            <person name="Perkins V."/>
            <person name="Vignola S."/>
            <person name="Lessard M.H."/>
            <person name="Plante P.L."/>
            <person name="Corbeil J."/>
            <person name="Dugat-Bony E."/>
            <person name="Frenette M."/>
            <person name="Labrie S."/>
        </authorList>
    </citation>
    <scope>NUCLEOTIDE SEQUENCE</scope>
    <source>
        <strain evidence="10">LMA-70</strain>
    </source>
</reference>
<feature type="coiled-coil region" evidence="7">
    <location>
        <begin position="488"/>
        <end position="515"/>
    </location>
</feature>
<dbReference type="PANTHER" id="PTHR22974">
    <property type="entry name" value="MIXED LINEAGE PROTEIN KINASE"/>
    <property type="match status" value="1"/>
</dbReference>
<accession>A0A9P5G1D1</accession>
<dbReference type="GO" id="GO:0005634">
    <property type="term" value="C:nucleus"/>
    <property type="evidence" value="ECO:0007669"/>
    <property type="project" value="TreeGrafter"/>
</dbReference>
<feature type="compositionally biased region" description="Low complexity" evidence="8">
    <location>
        <begin position="178"/>
        <end position="207"/>
    </location>
</feature>
<dbReference type="FunFam" id="3.30.200.20:FF:000131">
    <property type="entry name" value="Dual specificity protein kinase TTK"/>
    <property type="match status" value="1"/>
</dbReference>
<dbReference type="InterPro" id="IPR011009">
    <property type="entry name" value="Kinase-like_dom_sf"/>
</dbReference>
<feature type="domain" description="Protein kinase" evidence="9">
    <location>
        <begin position="582"/>
        <end position="886"/>
    </location>
</feature>
<feature type="compositionally biased region" description="Basic and acidic residues" evidence="8">
    <location>
        <begin position="339"/>
        <end position="358"/>
    </location>
</feature>
<dbReference type="AlphaFoldDB" id="A0A9P5G1D1"/>
<keyword evidence="4" id="KW-0418">Kinase</keyword>
<evidence type="ECO:0000313" key="11">
    <source>
        <dbReference type="Proteomes" id="UP000750522"/>
    </source>
</evidence>
<feature type="compositionally biased region" description="Polar residues" evidence="8">
    <location>
        <begin position="216"/>
        <end position="226"/>
    </location>
</feature>
<proteinExistence type="predicted"/>
<evidence type="ECO:0000256" key="2">
    <source>
        <dbReference type="ARBA" id="ARBA00022679"/>
    </source>
</evidence>
<dbReference type="InterPro" id="IPR027084">
    <property type="entry name" value="Mps1_cat"/>
</dbReference>
<feature type="compositionally biased region" description="Low complexity" evidence="8">
    <location>
        <begin position="227"/>
        <end position="239"/>
    </location>
</feature>
<keyword evidence="2" id="KW-0808">Transferase</keyword>
<evidence type="ECO:0000313" key="10">
    <source>
        <dbReference type="EMBL" id="KAF5096093.1"/>
    </source>
</evidence>
<dbReference type="GO" id="GO:0034501">
    <property type="term" value="P:protein localization to kinetochore"/>
    <property type="evidence" value="ECO:0007669"/>
    <property type="project" value="TreeGrafter"/>
</dbReference>
<feature type="region of interest" description="Disordered" evidence="8">
    <location>
        <begin position="327"/>
        <end position="359"/>
    </location>
</feature>
<dbReference type="PROSITE" id="PS00108">
    <property type="entry name" value="PROTEIN_KINASE_ST"/>
    <property type="match status" value="1"/>
</dbReference>
<evidence type="ECO:0000256" key="5">
    <source>
        <dbReference type="ARBA" id="ARBA00022840"/>
    </source>
</evidence>
<dbReference type="Gene3D" id="1.10.510.10">
    <property type="entry name" value="Transferase(Phosphotransferase) domain 1"/>
    <property type="match status" value="1"/>
</dbReference>
<organism evidence="10 11">
    <name type="scientific">Geotrichum candidum</name>
    <name type="common">Oospora lactis</name>
    <name type="synonym">Dipodascus geotrichum</name>
    <dbReference type="NCBI Taxonomy" id="1173061"/>
    <lineage>
        <taxon>Eukaryota</taxon>
        <taxon>Fungi</taxon>
        <taxon>Dikarya</taxon>
        <taxon>Ascomycota</taxon>
        <taxon>Saccharomycotina</taxon>
        <taxon>Dipodascomycetes</taxon>
        <taxon>Dipodascales</taxon>
        <taxon>Dipodascaceae</taxon>
        <taxon>Geotrichum</taxon>
    </lineage>
</organism>
<dbReference type="SMART" id="SM00220">
    <property type="entry name" value="S_TKc"/>
    <property type="match status" value="1"/>
</dbReference>
<dbReference type="PANTHER" id="PTHR22974:SF21">
    <property type="entry name" value="DUAL SPECIFICITY PROTEIN KINASE TTK"/>
    <property type="match status" value="1"/>
</dbReference>
<dbReference type="GO" id="GO:0033316">
    <property type="term" value="P:meiotic spindle assembly checkpoint signaling"/>
    <property type="evidence" value="ECO:0007669"/>
    <property type="project" value="TreeGrafter"/>
</dbReference>
<dbReference type="Proteomes" id="UP000750522">
    <property type="component" value="Unassembled WGS sequence"/>
</dbReference>
<feature type="binding site" evidence="6">
    <location>
        <position position="610"/>
    </location>
    <ligand>
        <name>ATP</name>
        <dbReference type="ChEBI" id="CHEBI:30616"/>
    </ligand>
</feature>
<feature type="region of interest" description="Disordered" evidence="8">
    <location>
        <begin position="20"/>
        <end position="59"/>
    </location>
</feature>
<dbReference type="InterPro" id="IPR017441">
    <property type="entry name" value="Protein_kinase_ATP_BS"/>
</dbReference>
<feature type="compositionally biased region" description="Low complexity" evidence="8">
    <location>
        <begin position="37"/>
        <end position="56"/>
    </location>
</feature>
<dbReference type="CDD" id="cd14131">
    <property type="entry name" value="PKc_Mps1"/>
    <property type="match status" value="1"/>
</dbReference>
<evidence type="ECO:0000256" key="8">
    <source>
        <dbReference type="SAM" id="MobiDB-lite"/>
    </source>
</evidence>
<evidence type="ECO:0000256" key="4">
    <source>
        <dbReference type="ARBA" id="ARBA00022777"/>
    </source>
</evidence>
<keyword evidence="5 6" id="KW-0067">ATP-binding</keyword>
<dbReference type="GO" id="GO:0098813">
    <property type="term" value="P:nuclear chromosome segregation"/>
    <property type="evidence" value="ECO:0007669"/>
    <property type="project" value="UniProtKB-ARBA"/>
</dbReference>
<dbReference type="GO" id="GO:0004712">
    <property type="term" value="F:protein serine/threonine/tyrosine kinase activity"/>
    <property type="evidence" value="ECO:0007669"/>
    <property type="project" value="TreeGrafter"/>
</dbReference>
<evidence type="ECO:0000256" key="1">
    <source>
        <dbReference type="ARBA" id="ARBA00022527"/>
    </source>
</evidence>
<dbReference type="EMBL" id="QQZK01000126">
    <property type="protein sequence ID" value="KAF5096093.1"/>
    <property type="molecule type" value="Genomic_DNA"/>
</dbReference>
<feature type="compositionally biased region" description="Low complexity" evidence="8">
    <location>
        <begin position="246"/>
        <end position="255"/>
    </location>
</feature>
<keyword evidence="1" id="KW-0723">Serine/threonine-protein kinase</keyword>
<dbReference type="GO" id="GO:0007094">
    <property type="term" value="P:mitotic spindle assembly checkpoint signaling"/>
    <property type="evidence" value="ECO:0007669"/>
    <property type="project" value="TreeGrafter"/>
</dbReference>
<dbReference type="InterPro" id="IPR008271">
    <property type="entry name" value="Ser/Thr_kinase_AS"/>
</dbReference>
<protein>
    <recommendedName>
        <fullName evidence="9">Protein kinase domain-containing protein</fullName>
    </recommendedName>
</protein>
<evidence type="ECO:0000256" key="3">
    <source>
        <dbReference type="ARBA" id="ARBA00022741"/>
    </source>
</evidence>
<evidence type="ECO:0000259" key="9">
    <source>
        <dbReference type="PROSITE" id="PS50011"/>
    </source>
</evidence>
<gene>
    <name evidence="10" type="ORF">DV451_004405</name>
</gene>
<sequence length="935" mass="103717">MQRHHHQLSLDRAKADSTLLAANHRPDAAASTANRKSSALSDSDFSDDTASSSDGSFKPPVLSDYAKRALLTDPFNRLAQTPVLSSSAPNLSSASAAASSPLRLFGSTSAAVTSQSVTAPGRASTSSPVLIAARRQYKSPRASPINGTRQQHEIQRHLNRVKQGQKSQPEDDVGTARNSANNNNGNTSSNNNTATSNSSNSNYGNKSYLERRDSVDQQQPASPSLHNNIINNDQPNDQNYLQHYPNAENNNNNSNDTPKKTLEQYHNLPSPTLDQSEKYPPIHTMTRTTVSTTQDTNIALGYSTPAVTRATNTRTNMSTIRVKRVGRGLGPPKRAVPRGSDEGLNEHGEFPEESDRNRANKIRFAPTRPEAASTPPPPTTAAATTEDIEMADSPMADSPMPDAGAVPRGSLELDRGSPSAAESRPLQPLTNSFINNTDDIDESEAARKRRSELYEVAERAHTIVNDRQENFNQSLNSSVKSPKELERERTLEHQHEELRQQLILQEQQMKQHNQMVQQISLPKLPSPSLLQNQPNPSIMNDPIQLQQQYMLMQQQQQQQQQVQPTREGRKTKNTIYVNGQAYQRLELIGRGGSSKVYKVQSSNGKLYAIKRVSCDDDIDHMVLKGFKGEIDLLQRLNDEDRVVKLIDYEMRMSSIYVVMECGEIDLAHVLNARLSQPLDISFVRYYANEMLHCVAAVHRHDIVHSDLKPANFLLVKGMLKIIDFGIANVVPDYTSNVHRDTQIGTPNYMAPEALLDANNMGMPGSKTSDESSSNKRNSVVSLNNSNIYAPSSKPEPSKFKVGRPSDVWSCGCIIYQMIYGRPPYGGYQGTQRMLAIMNPKVRITYPKTGLGQVRVPKEAIEAIKGCLDRDPTQRMTIDQAMNGSFLNPQAVDRRFIQDLLVHAVKYGAERGTAVNEKELELLTDNVWKKIQATNL</sequence>
<dbReference type="SUPFAM" id="SSF56112">
    <property type="entry name" value="Protein kinase-like (PK-like)"/>
    <property type="match status" value="1"/>
</dbReference>
<dbReference type="InterPro" id="IPR000719">
    <property type="entry name" value="Prot_kinase_dom"/>
</dbReference>